<sequence>MRSILIFLSLFALTFASPVLDKRACRNVGCKCAKGTKQGQYCGISSAVTVLGSGGIEDIYECNSSGGCCSYGPADKCRL</sequence>
<feature type="chain" id="PRO_5017407186" evidence="1">
    <location>
        <begin position="17"/>
        <end position="79"/>
    </location>
</feature>
<evidence type="ECO:0000313" key="3">
    <source>
        <dbReference type="Proteomes" id="UP000266188"/>
    </source>
</evidence>
<gene>
    <name evidence="2" type="ORF">PHISCL_06543</name>
</gene>
<keyword evidence="3" id="KW-1185">Reference proteome</keyword>
<name>A0A3A2ZD80_9EURO</name>
<accession>A0A3A2ZD80</accession>
<comment type="caution">
    <text evidence="2">The sequence shown here is derived from an EMBL/GenBank/DDBJ whole genome shotgun (WGS) entry which is preliminary data.</text>
</comment>
<dbReference type="AlphaFoldDB" id="A0A3A2ZD80"/>
<dbReference type="Proteomes" id="UP000266188">
    <property type="component" value="Unassembled WGS sequence"/>
</dbReference>
<protein>
    <submittedName>
        <fullName evidence="2">Uncharacterized protein</fullName>
    </submittedName>
</protein>
<proteinExistence type="predicted"/>
<organism evidence="2 3">
    <name type="scientific">Aspergillus sclerotialis</name>
    <dbReference type="NCBI Taxonomy" id="2070753"/>
    <lineage>
        <taxon>Eukaryota</taxon>
        <taxon>Fungi</taxon>
        <taxon>Dikarya</taxon>
        <taxon>Ascomycota</taxon>
        <taxon>Pezizomycotina</taxon>
        <taxon>Eurotiomycetes</taxon>
        <taxon>Eurotiomycetidae</taxon>
        <taxon>Eurotiales</taxon>
        <taxon>Aspergillaceae</taxon>
        <taxon>Aspergillus</taxon>
        <taxon>Aspergillus subgen. Polypaecilum</taxon>
    </lineage>
</organism>
<reference evidence="3" key="1">
    <citation type="submission" date="2017-02" db="EMBL/GenBank/DDBJ databases">
        <authorList>
            <person name="Tafer H."/>
            <person name="Lopandic K."/>
        </authorList>
    </citation>
    <scope>NUCLEOTIDE SEQUENCE [LARGE SCALE GENOMIC DNA]</scope>
    <source>
        <strain evidence="3">CBS 366.77</strain>
    </source>
</reference>
<keyword evidence="1" id="KW-0732">Signal</keyword>
<evidence type="ECO:0000256" key="1">
    <source>
        <dbReference type="SAM" id="SignalP"/>
    </source>
</evidence>
<feature type="signal peptide" evidence="1">
    <location>
        <begin position="1"/>
        <end position="16"/>
    </location>
</feature>
<dbReference type="EMBL" id="MVGC01000251">
    <property type="protein sequence ID" value="RJE21109.1"/>
    <property type="molecule type" value="Genomic_DNA"/>
</dbReference>
<evidence type="ECO:0000313" key="2">
    <source>
        <dbReference type="EMBL" id="RJE21109.1"/>
    </source>
</evidence>
<dbReference type="OrthoDB" id="5394791at2759"/>